<dbReference type="EMBL" id="CP002175">
    <property type="protein sequence ID" value="ADO76553.1"/>
    <property type="molecule type" value="Genomic_DNA"/>
</dbReference>
<evidence type="ECO:0000256" key="1">
    <source>
        <dbReference type="ARBA" id="ARBA00022801"/>
    </source>
</evidence>
<dbReference type="PROSITE" id="PS51194">
    <property type="entry name" value="HELICASE_CTER"/>
    <property type="match status" value="1"/>
</dbReference>
<evidence type="ECO:0000259" key="5">
    <source>
        <dbReference type="PROSITE" id="PS51194"/>
    </source>
</evidence>
<dbReference type="InterPro" id="IPR027417">
    <property type="entry name" value="P-loop_NTPase"/>
</dbReference>
<dbReference type="SUPFAM" id="SSF52540">
    <property type="entry name" value="P-loop containing nucleoside triphosphate hydrolases"/>
    <property type="match status" value="2"/>
</dbReference>
<dbReference type="InterPro" id="IPR001650">
    <property type="entry name" value="Helicase_C-like"/>
</dbReference>
<name>E3DNS9_HALPG</name>
<dbReference type="GO" id="GO:0008270">
    <property type="term" value="F:zinc ion binding"/>
    <property type="evidence" value="ECO:0007669"/>
    <property type="project" value="UniProtKB-KW"/>
</dbReference>
<evidence type="ECO:0000313" key="6">
    <source>
        <dbReference type="EMBL" id="ADO76553.1"/>
    </source>
</evidence>
<dbReference type="Pfam" id="PF08455">
    <property type="entry name" value="SNF2_assoc"/>
    <property type="match status" value="1"/>
</dbReference>
<dbReference type="KEGG" id="hpk:Hprae_0398"/>
<dbReference type="PROSITE" id="PS51192">
    <property type="entry name" value="HELICASE_ATP_BIND_1"/>
    <property type="match status" value="1"/>
</dbReference>
<evidence type="ECO:0000259" key="3">
    <source>
        <dbReference type="PROSITE" id="PS50966"/>
    </source>
</evidence>
<evidence type="ECO:0000259" key="4">
    <source>
        <dbReference type="PROSITE" id="PS51192"/>
    </source>
</evidence>
<evidence type="ECO:0000256" key="2">
    <source>
        <dbReference type="PROSITE-ProRule" id="PRU00325"/>
    </source>
</evidence>
<dbReference type="AlphaFoldDB" id="E3DNS9"/>
<keyword evidence="2" id="KW-0862">Zinc</keyword>
<dbReference type="RefSeq" id="WP_014552586.1">
    <property type="nucleotide sequence ID" value="NC_017455.1"/>
</dbReference>
<dbReference type="HOGENOM" id="CLU_000315_21_1_9"/>
<reference evidence="7" key="1">
    <citation type="submission" date="2010-10" db="EMBL/GenBank/DDBJ databases">
        <title>The complete genome of Halanaerobium praevalens DSM 2228.</title>
        <authorList>
            <consortium name="US DOE Joint Genome Institute (JGI-PGF)"/>
            <person name="Lucas S."/>
            <person name="Copeland A."/>
            <person name="Lapidus A."/>
            <person name="Glavina del Rio T."/>
            <person name="Dalin E."/>
            <person name="Tice H."/>
            <person name="Bruce D."/>
            <person name="Goodwin L."/>
            <person name="Pitluck S."/>
            <person name="Kyrpides N."/>
            <person name="Mavromatis K."/>
            <person name="Ivanova N."/>
            <person name="Ovchinnikova G."/>
            <person name="Chertkov O."/>
            <person name="Detter J.C."/>
            <person name="Han C."/>
            <person name="Larimer F."/>
            <person name="Land M."/>
            <person name="Hauser L."/>
            <person name="Markowitz V."/>
            <person name="Cheng J.-F."/>
            <person name="Hugenholtz P."/>
            <person name="Woyke T."/>
            <person name="Wu D."/>
            <person name="Tindall B."/>
            <person name="Pomrenke H.G."/>
            <person name="Brambilla E."/>
            <person name="Klenk H.-P."/>
            <person name="Eisen J.A."/>
        </authorList>
    </citation>
    <scope>NUCLEOTIDE SEQUENCE [LARGE SCALE GENOMIC DNA]</scope>
    <source>
        <strain evidence="7">ATCC 33744 / DSM 2228 / GSL</strain>
    </source>
</reference>
<dbReference type="Gene3D" id="3.40.50.10810">
    <property type="entry name" value="Tandem AAA-ATPase domain"/>
    <property type="match status" value="1"/>
</dbReference>
<feature type="domain" description="SWIM-type" evidence="3">
    <location>
        <begin position="57"/>
        <end position="93"/>
    </location>
</feature>
<dbReference type="Gene3D" id="3.40.50.300">
    <property type="entry name" value="P-loop containing nucleotide triphosphate hydrolases"/>
    <property type="match status" value="1"/>
</dbReference>
<dbReference type="PANTHER" id="PTHR10799">
    <property type="entry name" value="SNF2/RAD54 HELICASE FAMILY"/>
    <property type="match status" value="1"/>
</dbReference>
<feature type="domain" description="Helicase ATP-binding" evidence="4">
    <location>
        <begin position="627"/>
        <end position="787"/>
    </location>
</feature>
<evidence type="ECO:0000313" key="7">
    <source>
        <dbReference type="Proteomes" id="UP000006866"/>
    </source>
</evidence>
<dbReference type="GO" id="GO:0005524">
    <property type="term" value="F:ATP binding"/>
    <property type="evidence" value="ECO:0007669"/>
    <property type="project" value="InterPro"/>
</dbReference>
<keyword evidence="1" id="KW-0378">Hydrolase</keyword>
<dbReference type="GO" id="GO:0016787">
    <property type="term" value="F:hydrolase activity"/>
    <property type="evidence" value="ECO:0007669"/>
    <property type="project" value="UniProtKB-KW"/>
</dbReference>
<keyword evidence="2" id="KW-0863">Zinc-finger</keyword>
<dbReference type="CDD" id="cd18012">
    <property type="entry name" value="DEXQc_arch_SWI2_SNF2"/>
    <property type="match status" value="1"/>
</dbReference>
<keyword evidence="7" id="KW-1185">Reference proteome</keyword>
<organism evidence="6 7">
    <name type="scientific">Halanaerobium praevalens (strain ATCC 33744 / DSM 2228 / GSL)</name>
    <dbReference type="NCBI Taxonomy" id="572479"/>
    <lineage>
        <taxon>Bacteria</taxon>
        <taxon>Bacillati</taxon>
        <taxon>Bacillota</taxon>
        <taxon>Clostridia</taxon>
        <taxon>Halanaerobiales</taxon>
        <taxon>Halanaerobiaceae</taxon>
        <taxon>Halanaerobium</taxon>
    </lineage>
</organism>
<dbReference type="eggNOG" id="COG0553">
    <property type="taxonomic scope" value="Bacteria"/>
</dbReference>
<dbReference type="InterPro" id="IPR038718">
    <property type="entry name" value="SNF2-like_sf"/>
</dbReference>
<dbReference type="PATRIC" id="fig|572479.3.peg.403"/>
<dbReference type="PROSITE" id="PS50966">
    <property type="entry name" value="ZF_SWIM"/>
    <property type="match status" value="1"/>
</dbReference>
<dbReference type="InterPro" id="IPR000330">
    <property type="entry name" value="SNF2_N"/>
</dbReference>
<gene>
    <name evidence="6" type="ordered locus">Hprae_0398</name>
</gene>
<protein>
    <submittedName>
        <fullName evidence="6">SNF2-related protein</fullName>
    </submittedName>
</protein>
<proteinExistence type="predicted"/>
<dbReference type="Pfam" id="PF00176">
    <property type="entry name" value="SNF2-rel_dom"/>
    <property type="match status" value="1"/>
</dbReference>
<dbReference type="OrthoDB" id="9814088at2"/>
<dbReference type="Proteomes" id="UP000006866">
    <property type="component" value="Chromosome"/>
</dbReference>
<sequence length="1082" mass="125730">MSSKKFIKNLVSNKIYKRGIDYYQQGLVLQYRIKKIEANLYQISAQVSGDKKYNVMAKVSLSETEVEFDSHCDCPYDWESYCKHEIAVLYKFMQEDFNSTKVNYEAELTQEIAEFKAEQKDFQSNLVEQKIADRSFKNLLEFSKNYDENEIPKLDYQVKGLLDQSLKNFKLILKSDYLSKQELEQLIDSLNESNSYHYYQASLVQKHFYGNELEIIEKLASLNKSKGRGSSLLLNKNEENLNFLLDLSQKFELKLAENEEVIKKGKKLKPELKLNGDLESIKIDLAEADFPIYQGSDSNCRWTIIGTTIHKLDFYKFSQLPIEFLIPKRRQGEFLFEILPKLEKNLKLKRSDNLKGYKLIKETPKIELKLDYEQNMISCQLEVEFDGERYTKTELLGINTEQNIYKKDSSQSKIWYGRDNEALAEVIDFLEEYNFKVQPEAFVLKNNNQIQEFITDGLTHIPEEWEVDYSQSFKQIEIKEIKLEPIVEIDDSAGINWFDFNISYNLGGKSYSRKQLKELISYNKKGEAYIKLANQYYILESGEQEKKVEQMLKDAKSEAEGYRAPYHNLLYYKNLVEKSGIQFQGNQVFNDLESEISGLKVVKKRNIPAVVKNKLRDYQKNGYNWLRFLHKYHFGGILADDMGLGKTLQMLTLIKSVAPKKAALVLCPRTLIYNWQEEAAKFFPKLKTLVYYGSPAVRKEMQNEFKDYDLIISSYSTISRDVDDLNAENISFSFAILDEAQHIKNHRTKRAKAVKNITAHSRLALTGTPLENSIEELWSIFDFLMPGYLGNYSYFKNNFLNPISKNNEKEKMLELKERVAPFILRRRKGEVLKELPDKIINVHPVSMTQLQADSYQTVLADLRGELSQTVSDKGFNRSRINILAALTKLRQICNHPALILGEKASTYNSGKLEALKELLADALSGGHKIIVFSQFVKMLKLIRSELDQQGLNYLYLDGSTRKRMQKVKEFNNNCEVKIFLISLKAGGVGLNLTAADMVVHVDPWWNPMVERQATDRAHRLGQQNRVMVYKLITRGTVEEKMLKLQERKQDLFNNVIEDNVNPIRAISWEDIQELLEFKEGER</sequence>
<dbReference type="InterPro" id="IPR013663">
    <property type="entry name" value="Helicase_SWF/SNF/SWI_bac"/>
</dbReference>
<feature type="domain" description="Helicase C-terminal" evidence="5">
    <location>
        <begin position="914"/>
        <end position="1067"/>
    </location>
</feature>
<dbReference type="InterPro" id="IPR014001">
    <property type="entry name" value="Helicase_ATP-bd"/>
</dbReference>
<keyword evidence="2" id="KW-0479">Metal-binding</keyword>
<dbReference type="InterPro" id="IPR049730">
    <property type="entry name" value="SNF2/RAD54-like_C"/>
</dbReference>
<dbReference type="CDD" id="cd18793">
    <property type="entry name" value="SF2_C_SNF"/>
    <property type="match status" value="1"/>
</dbReference>
<reference evidence="6 7" key="2">
    <citation type="journal article" date="2011" name="Stand. Genomic Sci.">
        <title>Complete genome sequence of the extremely halophilic Halanaerobium praevalens type strain (GSL).</title>
        <authorList>
            <person name="Ivanova N."/>
            <person name="Sikorski J."/>
            <person name="Chertkov O."/>
            <person name="Nolan M."/>
            <person name="Lucas S."/>
            <person name="Hammon N."/>
            <person name="Deshpande S."/>
            <person name="Cheng J.F."/>
            <person name="Tapia R."/>
            <person name="Han C."/>
            <person name="Goodwin L."/>
            <person name="Pitluck S."/>
            <person name="Huntemann M."/>
            <person name="Liolios K."/>
            <person name="Pagani I."/>
            <person name="Mavromatis K."/>
            <person name="Ovchinikova G."/>
            <person name="Pati A."/>
            <person name="Chen A."/>
            <person name="Palaniappan K."/>
            <person name="Land M."/>
            <person name="Hauser L."/>
            <person name="Brambilla E.M."/>
            <person name="Kannan K.P."/>
            <person name="Rohde M."/>
            <person name="Tindall B.J."/>
            <person name="Goker M."/>
            <person name="Detter J.C."/>
            <person name="Woyke T."/>
            <person name="Bristow J."/>
            <person name="Eisen J.A."/>
            <person name="Markowitz V."/>
            <person name="Hugenholtz P."/>
            <person name="Kyrpides N.C."/>
            <person name="Klenk H.P."/>
            <person name="Lapidus A."/>
        </authorList>
    </citation>
    <scope>NUCLEOTIDE SEQUENCE [LARGE SCALE GENOMIC DNA]</scope>
    <source>
        <strain evidence="7">ATCC 33744 / DSM 2228 / GSL</strain>
    </source>
</reference>
<dbReference type="Pfam" id="PF00271">
    <property type="entry name" value="Helicase_C"/>
    <property type="match status" value="1"/>
</dbReference>
<dbReference type="eggNOG" id="COG4715">
    <property type="taxonomic scope" value="Bacteria"/>
</dbReference>
<dbReference type="SMART" id="SM00490">
    <property type="entry name" value="HELICc"/>
    <property type="match status" value="1"/>
</dbReference>
<dbReference type="InterPro" id="IPR007527">
    <property type="entry name" value="Znf_SWIM"/>
</dbReference>
<dbReference type="SMART" id="SM00487">
    <property type="entry name" value="DEXDc"/>
    <property type="match status" value="1"/>
</dbReference>
<dbReference type="STRING" id="572479.Hprae_0398"/>
<accession>E3DNS9</accession>